<name>A0AAV7EV19_ARIFI</name>
<dbReference type="Pfam" id="PF12697">
    <property type="entry name" value="Abhydrolase_6"/>
    <property type="match status" value="1"/>
</dbReference>
<protein>
    <recommendedName>
        <fullName evidence="2">AB hydrolase-1 domain-containing protein</fullName>
    </recommendedName>
</protein>
<evidence type="ECO:0000259" key="2">
    <source>
        <dbReference type="Pfam" id="PF12697"/>
    </source>
</evidence>
<dbReference type="GO" id="GO:0080032">
    <property type="term" value="F:methyl jasmonate esterase activity"/>
    <property type="evidence" value="ECO:0007669"/>
    <property type="project" value="TreeGrafter"/>
</dbReference>
<dbReference type="GO" id="GO:0009696">
    <property type="term" value="P:salicylic acid metabolic process"/>
    <property type="evidence" value="ECO:0007669"/>
    <property type="project" value="TreeGrafter"/>
</dbReference>
<keyword evidence="1" id="KW-0378">Hydrolase</keyword>
<organism evidence="3 4">
    <name type="scientific">Aristolochia fimbriata</name>
    <name type="common">White veined hardy Dutchman's pipe vine</name>
    <dbReference type="NCBI Taxonomy" id="158543"/>
    <lineage>
        <taxon>Eukaryota</taxon>
        <taxon>Viridiplantae</taxon>
        <taxon>Streptophyta</taxon>
        <taxon>Embryophyta</taxon>
        <taxon>Tracheophyta</taxon>
        <taxon>Spermatophyta</taxon>
        <taxon>Magnoliopsida</taxon>
        <taxon>Magnoliidae</taxon>
        <taxon>Piperales</taxon>
        <taxon>Aristolochiaceae</taxon>
        <taxon>Aristolochia</taxon>
    </lineage>
</organism>
<dbReference type="GO" id="GO:0080031">
    <property type="term" value="F:methyl salicylate esterase activity"/>
    <property type="evidence" value="ECO:0007669"/>
    <property type="project" value="TreeGrafter"/>
</dbReference>
<dbReference type="Gene3D" id="3.40.50.1820">
    <property type="entry name" value="alpha/beta hydrolase"/>
    <property type="match status" value="1"/>
</dbReference>
<dbReference type="SUPFAM" id="SSF53474">
    <property type="entry name" value="alpha/beta-Hydrolases"/>
    <property type="match status" value="1"/>
</dbReference>
<dbReference type="AlphaFoldDB" id="A0AAV7EV19"/>
<dbReference type="InterPro" id="IPR000073">
    <property type="entry name" value="AB_hydrolase_1"/>
</dbReference>
<dbReference type="InterPro" id="IPR029058">
    <property type="entry name" value="AB_hydrolase_fold"/>
</dbReference>
<accession>A0AAV7EV19</accession>
<dbReference type="EMBL" id="JAINDJ010000003">
    <property type="protein sequence ID" value="KAG9452563.1"/>
    <property type="molecule type" value="Genomic_DNA"/>
</dbReference>
<evidence type="ECO:0000313" key="4">
    <source>
        <dbReference type="Proteomes" id="UP000825729"/>
    </source>
</evidence>
<gene>
    <name evidence="3" type="ORF">H6P81_005467</name>
</gene>
<sequence>MEGEGKRSAGRSSEGKKHFVLVHGLNHGAWCWYKLATLLRSEGHRVTALDLSACGVRPEKLISDAQSFTDYSRPFMDAVASLPEKEKVVLVGHSFGGISVAFAMEKFPEKISAAVFVAAFMPDFSTYPSYVLEQLFGGATEELLLDTQISSYQVLPEKQLTVFWFGPICMSSLIYQNCSPEDVTLGKMLVRPGSLYLEDLSKSPKLSTERYGSVKRVYVVCRDDKIVPEKVQLQMIGNNPPAEVILMEGSDHMPMLSKPEELCLILLNIARGA</sequence>
<evidence type="ECO:0000313" key="3">
    <source>
        <dbReference type="EMBL" id="KAG9452563.1"/>
    </source>
</evidence>
<keyword evidence="4" id="KW-1185">Reference proteome</keyword>
<dbReference type="PANTHER" id="PTHR10992">
    <property type="entry name" value="METHYLESTERASE FAMILY MEMBER"/>
    <property type="match status" value="1"/>
</dbReference>
<reference evidence="3 4" key="1">
    <citation type="submission" date="2021-07" db="EMBL/GenBank/DDBJ databases">
        <title>The Aristolochia fimbriata genome: insights into angiosperm evolution, floral development and chemical biosynthesis.</title>
        <authorList>
            <person name="Jiao Y."/>
        </authorList>
    </citation>
    <scope>NUCLEOTIDE SEQUENCE [LARGE SCALE GENOMIC DNA]</scope>
    <source>
        <strain evidence="3">IBCAS-2021</strain>
        <tissue evidence="3">Leaf</tissue>
    </source>
</reference>
<proteinExistence type="predicted"/>
<dbReference type="Proteomes" id="UP000825729">
    <property type="component" value="Unassembled WGS sequence"/>
</dbReference>
<dbReference type="GO" id="GO:0009694">
    <property type="term" value="P:jasmonic acid metabolic process"/>
    <property type="evidence" value="ECO:0007669"/>
    <property type="project" value="TreeGrafter"/>
</dbReference>
<dbReference type="FunFam" id="3.40.50.1820:FF:000051">
    <property type="entry name" value="(S)-hydroxynitrile lyase"/>
    <property type="match status" value="1"/>
</dbReference>
<evidence type="ECO:0000256" key="1">
    <source>
        <dbReference type="ARBA" id="ARBA00022801"/>
    </source>
</evidence>
<dbReference type="InterPro" id="IPR045889">
    <property type="entry name" value="MES/HNL"/>
</dbReference>
<dbReference type="PANTHER" id="PTHR10992:SF1083">
    <property type="entry name" value="METHYLESTERASE 1"/>
    <property type="match status" value="1"/>
</dbReference>
<feature type="domain" description="AB hydrolase-1" evidence="2">
    <location>
        <begin position="19"/>
        <end position="262"/>
    </location>
</feature>
<dbReference type="GO" id="GO:0080030">
    <property type="term" value="F:methyl indole-3-acetate esterase activity"/>
    <property type="evidence" value="ECO:0007669"/>
    <property type="project" value="TreeGrafter"/>
</dbReference>
<comment type="caution">
    <text evidence="3">The sequence shown here is derived from an EMBL/GenBank/DDBJ whole genome shotgun (WGS) entry which is preliminary data.</text>
</comment>